<evidence type="ECO:0000313" key="2">
    <source>
        <dbReference type="EMBL" id="NYD58448.1"/>
    </source>
</evidence>
<proteinExistence type="predicted"/>
<feature type="compositionally biased region" description="Basic and acidic residues" evidence="1">
    <location>
        <begin position="195"/>
        <end position="219"/>
    </location>
</feature>
<dbReference type="PANTHER" id="PTHR34547:SF1">
    <property type="entry name" value="YACP-LIKE NYN DOMAIN PROTEIN"/>
    <property type="match status" value="1"/>
</dbReference>
<dbReference type="AlphaFoldDB" id="A0A7Y9JSC4"/>
<accession>A0A7Y9JSC4</accession>
<keyword evidence="3" id="KW-1185">Reference proteome</keyword>
<feature type="region of interest" description="Disordered" evidence="1">
    <location>
        <begin position="1"/>
        <end position="23"/>
    </location>
</feature>
<feature type="compositionally biased region" description="Polar residues" evidence="1">
    <location>
        <begin position="284"/>
        <end position="295"/>
    </location>
</feature>
<dbReference type="PANTHER" id="PTHR34547">
    <property type="entry name" value="YACP-LIKE NYN DOMAIN PROTEIN"/>
    <property type="match status" value="1"/>
</dbReference>
<sequence>MGEHERAVGPAAGDGDHVDHDEGGEADVALDALPVAVRTRVVGIVAAVLPEVSGLPPALRRVAGFAPARRARLGGTAIAAALADPDLRERAAHQVATQRAAEVQALREGGSGDALEDAALGWLLRPRGWTRRLDDAVSTVAAREESAERARETRLGERAEQAEQALREARASYRAQVEEQKSEIASLRRRLGETRAAERTAREELERAQGEVEQARAREQAALTAQDKELRRLRARVEELEAQAQSQRRAGRTEREDASARARVLLETVIDAASGLRRELGLPTGSTSPGESVEQQVEDDAARDDASGRTSSPPITASVLEQHLSLPHARLVVDGYNVSKAVWSSSSLETQRTRLLALLAPLAARTRAETTVVFDAAEVDLRPAVSAPRGVKVLFSPYGVIADRVIEDLVAAEPEGRVVLVVTDDQELRARTRGRGVRHVGSRVLLDLLAR</sequence>
<gene>
    <name evidence="2" type="ORF">BKA08_002686</name>
</gene>
<organism evidence="2 3">
    <name type="scientific">Nocardioides marinisabuli</name>
    <dbReference type="NCBI Taxonomy" id="419476"/>
    <lineage>
        <taxon>Bacteria</taxon>
        <taxon>Bacillati</taxon>
        <taxon>Actinomycetota</taxon>
        <taxon>Actinomycetes</taxon>
        <taxon>Propionibacteriales</taxon>
        <taxon>Nocardioidaceae</taxon>
        <taxon>Nocardioides</taxon>
    </lineage>
</organism>
<dbReference type="EMBL" id="JACCBE010000001">
    <property type="protein sequence ID" value="NYD58448.1"/>
    <property type="molecule type" value="Genomic_DNA"/>
</dbReference>
<evidence type="ECO:0000256" key="1">
    <source>
        <dbReference type="SAM" id="MobiDB-lite"/>
    </source>
</evidence>
<dbReference type="Pfam" id="PF05991">
    <property type="entry name" value="NYN_YacP"/>
    <property type="match status" value="1"/>
</dbReference>
<dbReference type="RefSeq" id="WP_179616054.1">
    <property type="nucleotide sequence ID" value="NZ_CP059163.1"/>
</dbReference>
<name>A0A7Y9JSC4_9ACTN</name>
<comment type="caution">
    <text evidence="2">The sequence shown here is derived from an EMBL/GenBank/DDBJ whole genome shotgun (WGS) entry which is preliminary data.</text>
</comment>
<feature type="compositionally biased region" description="Basic and acidic residues" evidence="1">
    <location>
        <begin position="14"/>
        <end position="23"/>
    </location>
</feature>
<feature type="region of interest" description="Disordered" evidence="1">
    <location>
        <begin position="195"/>
        <end position="220"/>
    </location>
</feature>
<dbReference type="Proteomes" id="UP000516957">
    <property type="component" value="Unassembled WGS sequence"/>
</dbReference>
<protein>
    <submittedName>
        <fullName evidence="2">Putative RNA-binding protein with PIN domain</fullName>
    </submittedName>
</protein>
<dbReference type="InterPro" id="IPR010298">
    <property type="entry name" value="YacP-like"/>
</dbReference>
<reference evidence="2 3" key="1">
    <citation type="submission" date="2020-07" db="EMBL/GenBank/DDBJ databases">
        <title>Sequencing the genomes of 1000 actinobacteria strains.</title>
        <authorList>
            <person name="Klenk H.-P."/>
        </authorList>
    </citation>
    <scope>NUCLEOTIDE SEQUENCE [LARGE SCALE GENOMIC DNA]</scope>
    <source>
        <strain evidence="2 3">DSM 18965</strain>
    </source>
</reference>
<feature type="region of interest" description="Disordered" evidence="1">
    <location>
        <begin position="279"/>
        <end position="314"/>
    </location>
</feature>
<evidence type="ECO:0000313" key="3">
    <source>
        <dbReference type="Proteomes" id="UP000516957"/>
    </source>
</evidence>